<evidence type="ECO:0000256" key="3">
    <source>
        <dbReference type="ARBA" id="ARBA00022759"/>
    </source>
</evidence>
<evidence type="ECO:0000313" key="7">
    <source>
        <dbReference type="EMBL" id="RJY18309.1"/>
    </source>
</evidence>
<name>A0A3A6U2N9_9GAMM</name>
<keyword evidence="4" id="KW-0378">Hydrolase</keyword>
<dbReference type="SUPFAM" id="SSF48537">
    <property type="entry name" value="Phospholipase C/P1 nuclease"/>
    <property type="match status" value="1"/>
</dbReference>
<dbReference type="PANTHER" id="PTHR33146">
    <property type="entry name" value="ENDONUCLEASE 4"/>
    <property type="match status" value="1"/>
</dbReference>
<dbReference type="GO" id="GO:0004519">
    <property type="term" value="F:endonuclease activity"/>
    <property type="evidence" value="ECO:0007669"/>
    <property type="project" value="UniProtKB-KW"/>
</dbReference>
<keyword evidence="5" id="KW-1015">Disulfide bond</keyword>
<dbReference type="Gene3D" id="1.10.575.10">
    <property type="entry name" value="P1 Nuclease"/>
    <property type="match status" value="1"/>
</dbReference>
<evidence type="ECO:0000313" key="8">
    <source>
        <dbReference type="Proteomes" id="UP000273022"/>
    </source>
</evidence>
<evidence type="ECO:0008006" key="9">
    <source>
        <dbReference type="Google" id="ProtNLM"/>
    </source>
</evidence>
<evidence type="ECO:0000256" key="1">
    <source>
        <dbReference type="ARBA" id="ARBA00022722"/>
    </source>
</evidence>
<comment type="caution">
    <text evidence="7">The sequence shown here is derived from an EMBL/GenBank/DDBJ whole genome shotgun (WGS) entry which is preliminary data.</text>
</comment>
<reference evidence="7 8" key="1">
    <citation type="submission" date="2018-09" db="EMBL/GenBank/DDBJ databases">
        <title>Phylogeny of the Shewanellaceae, and recommendation for two new genera, Pseudoshewanella and Parashewanella.</title>
        <authorList>
            <person name="Wang G."/>
        </authorList>
    </citation>
    <scope>NUCLEOTIDE SEQUENCE [LARGE SCALE GENOMIC DNA]</scope>
    <source>
        <strain evidence="7 8">KCTC 22492</strain>
    </source>
</reference>
<dbReference type="GO" id="GO:0003676">
    <property type="term" value="F:nucleic acid binding"/>
    <property type="evidence" value="ECO:0007669"/>
    <property type="project" value="InterPro"/>
</dbReference>
<keyword evidence="8" id="KW-1185">Reference proteome</keyword>
<keyword evidence="1" id="KW-0540">Nuclease</keyword>
<dbReference type="GO" id="GO:0016788">
    <property type="term" value="F:hydrolase activity, acting on ester bonds"/>
    <property type="evidence" value="ECO:0007669"/>
    <property type="project" value="InterPro"/>
</dbReference>
<dbReference type="GO" id="GO:0006308">
    <property type="term" value="P:DNA catabolic process"/>
    <property type="evidence" value="ECO:0007669"/>
    <property type="project" value="InterPro"/>
</dbReference>
<dbReference type="CDD" id="cd11010">
    <property type="entry name" value="S1-P1_nuclease"/>
    <property type="match status" value="1"/>
</dbReference>
<evidence type="ECO:0000256" key="4">
    <source>
        <dbReference type="ARBA" id="ARBA00022801"/>
    </source>
</evidence>
<keyword evidence="3" id="KW-0255">Endonuclease</keyword>
<dbReference type="InterPro" id="IPR003154">
    <property type="entry name" value="S1/P1nuclease"/>
</dbReference>
<dbReference type="Proteomes" id="UP000273022">
    <property type="component" value="Unassembled WGS sequence"/>
</dbReference>
<dbReference type="AlphaFoldDB" id="A0A3A6U2N9"/>
<dbReference type="RefSeq" id="WP_121852708.1">
    <property type="nucleotide sequence ID" value="NZ_CP037952.1"/>
</dbReference>
<protein>
    <recommendedName>
        <fullName evidence="9">S1/P1 Nuclease</fullName>
    </recommendedName>
</protein>
<evidence type="ECO:0000256" key="5">
    <source>
        <dbReference type="ARBA" id="ARBA00023157"/>
    </source>
</evidence>
<gene>
    <name evidence="7" type="ORF">D5R81_05790</name>
</gene>
<proteinExistence type="predicted"/>
<dbReference type="EMBL" id="QYYH01000026">
    <property type="protein sequence ID" value="RJY18309.1"/>
    <property type="molecule type" value="Genomic_DNA"/>
</dbReference>
<organism evidence="7 8">
    <name type="scientific">Parashewanella spongiae</name>
    <dbReference type="NCBI Taxonomy" id="342950"/>
    <lineage>
        <taxon>Bacteria</taxon>
        <taxon>Pseudomonadati</taxon>
        <taxon>Pseudomonadota</taxon>
        <taxon>Gammaproteobacteria</taxon>
        <taxon>Alteromonadales</taxon>
        <taxon>Shewanellaceae</taxon>
        <taxon>Parashewanella</taxon>
    </lineage>
</organism>
<dbReference type="GO" id="GO:0046872">
    <property type="term" value="F:metal ion binding"/>
    <property type="evidence" value="ECO:0007669"/>
    <property type="project" value="UniProtKB-KW"/>
</dbReference>
<evidence type="ECO:0000256" key="2">
    <source>
        <dbReference type="ARBA" id="ARBA00022723"/>
    </source>
</evidence>
<keyword evidence="6" id="KW-0325">Glycoprotein</keyword>
<dbReference type="PANTHER" id="PTHR33146:SF26">
    <property type="entry name" value="ENDONUCLEASE 4"/>
    <property type="match status" value="1"/>
</dbReference>
<accession>A0A3A6U2N9</accession>
<evidence type="ECO:0000256" key="6">
    <source>
        <dbReference type="ARBA" id="ARBA00023180"/>
    </source>
</evidence>
<dbReference type="InterPro" id="IPR008947">
    <property type="entry name" value="PLipase_C/P1_nuclease_dom_sf"/>
</dbReference>
<keyword evidence="2" id="KW-0479">Metal-binding</keyword>
<dbReference type="Pfam" id="PF02265">
    <property type="entry name" value="S1-P1_nuclease"/>
    <property type="match status" value="1"/>
</dbReference>
<dbReference type="OrthoDB" id="267579at2"/>
<sequence length="264" mass="30518">MRKLAVVLFTSLVVFLTCFEVSAFGRNGHRIVAEIAEQYLTVNAHAQLMKITSGIPLARLSTWPDEIKSDKNWRHASAWHYINVEDDADWEKLPRSSAGDILEALERFENQLSDSSLSNEKRWQALAFLIHFMGDLHQPLHVSRAADKGGTSIPVKWFGETNRYNFHNVWDTLIIEHQQLSYTEYVDFLPISHKNRQSWILGDYTDWAKESMVLRNKVYDYRVDGSGKPDLGYGYIFKHRSEVEQRMQQAGIRLANILNNIFAS</sequence>